<keyword evidence="2" id="KW-1185">Reference proteome</keyword>
<feature type="non-terminal residue" evidence="1">
    <location>
        <position position="136"/>
    </location>
</feature>
<organism evidence="1 2">
    <name type="scientific">Nematostella vectensis</name>
    <name type="common">Starlet sea anemone</name>
    <dbReference type="NCBI Taxonomy" id="45351"/>
    <lineage>
        <taxon>Eukaryota</taxon>
        <taxon>Metazoa</taxon>
        <taxon>Cnidaria</taxon>
        <taxon>Anthozoa</taxon>
        <taxon>Hexacorallia</taxon>
        <taxon>Actiniaria</taxon>
        <taxon>Edwardsiidae</taxon>
        <taxon>Nematostella</taxon>
    </lineage>
</organism>
<feature type="non-terminal residue" evidence="1">
    <location>
        <position position="1"/>
    </location>
</feature>
<dbReference type="EMBL" id="DS469838">
    <property type="protein sequence ID" value="EDO32263.1"/>
    <property type="molecule type" value="Genomic_DNA"/>
</dbReference>
<dbReference type="Proteomes" id="UP000001593">
    <property type="component" value="Unassembled WGS sequence"/>
</dbReference>
<dbReference type="AlphaFoldDB" id="A7SVK3"/>
<accession>A7SVK3</accession>
<reference evidence="1 2" key="1">
    <citation type="journal article" date="2007" name="Science">
        <title>Sea anemone genome reveals ancestral eumetazoan gene repertoire and genomic organization.</title>
        <authorList>
            <person name="Putnam N.H."/>
            <person name="Srivastava M."/>
            <person name="Hellsten U."/>
            <person name="Dirks B."/>
            <person name="Chapman J."/>
            <person name="Salamov A."/>
            <person name="Terry A."/>
            <person name="Shapiro H."/>
            <person name="Lindquist E."/>
            <person name="Kapitonov V.V."/>
            <person name="Jurka J."/>
            <person name="Genikhovich G."/>
            <person name="Grigoriev I.V."/>
            <person name="Lucas S.M."/>
            <person name="Steele R.E."/>
            <person name="Finnerty J.R."/>
            <person name="Technau U."/>
            <person name="Martindale M.Q."/>
            <person name="Rokhsar D.S."/>
        </authorList>
    </citation>
    <scope>NUCLEOTIDE SEQUENCE [LARGE SCALE GENOMIC DNA]</scope>
    <source>
        <strain evidence="2">CH2 X CH6</strain>
    </source>
</reference>
<gene>
    <name evidence="1" type="ORF">NEMVEDRAFT_v1g134192</name>
</gene>
<protein>
    <submittedName>
        <fullName evidence="1">Uncharacterized protein</fullName>
    </submittedName>
</protein>
<evidence type="ECO:0000313" key="1">
    <source>
        <dbReference type="EMBL" id="EDO32263.1"/>
    </source>
</evidence>
<dbReference type="InParanoid" id="A7SVK3"/>
<dbReference type="PhylomeDB" id="A7SVK3"/>
<dbReference type="STRING" id="45351.A7SVK3"/>
<evidence type="ECO:0000313" key="2">
    <source>
        <dbReference type="Proteomes" id="UP000001593"/>
    </source>
</evidence>
<name>A7SVK3_NEMVE</name>
<proteinExistence type="predicted"/>
<dbReference type="HOGENOM" id="CLU_135414_0_0_1"/>
<sequence>IENNEISRVENTKSSGLHIDKNLSWEKHIDEKSKKLSSGIGALERVRPFVSRGTACTIYKALIEPHFDYCRPVWHDISSKLYDKLQKLQNRSARIITKSNFDTRSATLRRLLDWDDVSTRRSKHLGVAMFKTLNNL</sequence>
<dbReference type="PANTHER" id="PTHR33332">
    <property type="entry name" value="REVERSE TRANSCRIPTASE DOMAIN-CONTAINING PROTEIN"/>
    <property type="match status" value="1"/>
</dbReference>